<keyword evidence="2" id="KW-1185">Reference proteome</keyword>
<evidence type="ECO:0000313" key="2">
    <source>
        <dbReference type="Proteomes" id="UP000814128"/>
    </source>
</evidence>
<feature type="non-terminal residue" evidence="1">
    <location>
        <position position="1"/>
    </location>
</feature>
<evidence type="ECO:0000313" key="1">
    <source>
        <dbReference type="EMBL" id="KAI0036881.1"/>
    </source>
</evidence>
<dbReference type="Proteomes" id="UP000814128">
    <property type="component" value="Unassembled WGS sequence"/>
</dbReference>
<comment type="caution">
    <text evidence="1">The sequence shown here is derived from an EMBL/GenBank/DDBJ whole genome shotgun (WGS) entry which is preliminary data.</text>
</comment>
<proteinExistence type="predicted"/>
<dbReference type="EMBL" id="MU273467">
    <property type="protein sequence ID" value="KAI0036881.1"/>
    <property type="molecule type" value="Genomic_DNA"/>
</dbReference>
<accession>A0ACB8QYC9</accession>
<organism evidence="1 2">
    <name type="scientific">Vararia minispora EC-137</name>
    <dbReference type="NCBI Taxonomy" id="1314806"/>
    <lineage>
        <taxon>Eukaryota</taxon>
        <taxon>Fungi</taxon>
        <taxon>Dikarya</taxon>
        <taxon>Basidiomycota</taxon>
        <taxon>Agaricomycotina</taxon>
        <taxon>Agaricomycetes</taxon>
        <taxon>Russulales</taxon>
        <taxon>Lachnocladiaceae</taxon>
        <taxon>Vararia</taxon>
    </lineage>
</organism>
<reference evidence="1" key="1">
    <citation type="submission" date="2021-02" db="EMBL/GenBank/DDBJ databases">
        <authorList>
            <consortium name="DOE Joint Genome Institute"/>
            <person name="Ahrendt S."/>
            <person name="Looney B.P."/>
            <person name="Miyauchi S."/>
            <person name="Morin E."/>
            <person name="Drula E."/>
            <person name="Courty P.E."/>
            <person name="Chicoki N."/>
            <person name="Fauchery L."/>
            <person name="Kohler A."/>
            <person name="Kuo A."/>
            <person name="Labutti K."/>
            <person name="Pangilinan J."/>
            <person name="Lipzen A."/>
            <person name="Riley R."/>
            <person name="Andreopoulos W."/>
            <person name="He G."/>
            <person name="Johnson J."/>
            <person name="Barry K.W."/>
            <person name="Grigoriev I.V."/>
            <person name="Nagy L."/>
            <person name="Hibbett D."/>
            <person name="Henrissat B."/>
            <person name="Matheny P.B."/>
            <person name="Labbe J."/>
            <person name="Martin F."/>
        </authorList>
    </citation>
    <scope>NUCLEOTIDE SEQUENCE</scope>
    <source>
        <strain evidence="1">EC-137</strain>
    </source>
</reference>
<reference evidence="1" key="2">
    <citation type="journal article" date="2022" name="New Phytol.">
        <title>Evolutionary transition to the ectomycorrhizal habit in the genomes of a hyperdiverse lineage of mushroom-forming fungi.</title>
        <authorList>
            <person name="Looney B."/>
            <person name="Miyauchi S."/>
            <person name="Morin E."/>
            <person name="Drula E."/>
            <person name="Courty P.E."/>
            <person name="Kohler A."/>
            <person name="Kuo A."/>
            <person name="LaButti K."/>
            <person name="Pangilinan J."/>
            <person name="Lipzen A."/>
            <person name="Riley R."/>
            <person name="Andreopoulos W."/>
            <person name="He G."/>
            <person name="Johnson J."/>
            <person name="Nolan M."/>
            <person name="Tritt A."/>
            <person name="Barry K.W."/>
            <person name="Grigoriev I.V."/>
            <person name="Nagy L.G."/>
            <person name="Hibbett D."/>
            <person name="Henrissat B."/>
            <person name="Matheny P.B."/>
            <person name="Labbe J."/>
            <person name="Martin F.M."/>
        </authorList>
    </citation>
    <scope>NUCLEOTIDE SEQUENCE</scope>
    <source>
        <strain evidence="1">EC-137</strain>
    </source>
</reference>
<gene>
    <name evidence="1" type="ORF">K488DRAFT_26962</name>
</gene>
<feature type="non-terminal residue" evidence="1">
    <location>
        <position position="163"/>
    </location>
</feature>
<sequence>RCSKCKLAFYCGSACQKKDWKAHKKVCDDLITSPPPWYYKHSWNRDCGRHEGELELITWDCRAEGTGWGHCCREESASLKRKFENQFDGNLERFYNYWPQAFRWKCCGMDASMDSGCDHHGTGSKPCTCDFCRGGKPLPDRIYKDPSASRMGLALPRGPDPRS</sequence>
<name>A0ACB8QYC9_9AGAM</name>
<protein>
    <submittedName>
        <fullName evidence="1">Uncharacterized protein</fullName>
    </submittedName>
</protein>